<dbReference type="InterPro" id="IPR051012">
    <property type="entry name" value="CellSynth/LPSAsmb/PSIAsmb"/>
</dbReference>
<gene>
    <name evidence="5" type="ORF">KAR29_02955</name>
</gene>
<proteinExistence type="predicted"/>
<name>A0A9Q7EZC5_9BACT</name>
<protein>
    <submittedName>
        <fullName evidence="5">Tetratricopeptide repeat protein</fullName>
    </submittedName>
</protein>
<dbReference type="PROSITE" id="PS50005">
    <property type="entry name" value="TPR"/>
    <property type="match status" value="3"/>
</dbReference>
<dbReference type="Pfam" id="PF13432">
    <property type="entry name" value="TPR_16"/>
    <property type="match status" value="5"/>
</dbReference>
<evidence type="ECO:0000256" key="2">
    <source>
        <dbReference type="ARBA" id="ARBA00022803"/>
    </source>
</evidence>
<feature type="region of interest" description="Disordered" evidence="4">
    <location>
        <begin position="1"/>
        <end position="30"/>
    </location>
</feature>
<evidence type="ECO:0000256" key="4">
    <source>
        <dbReference type="SAM" id="MobiDB-lite"/>
    </source>
</evidence>
<evidence type="ECO:0000256" key="3">
    <source>
        <dbReference type="PROSITE-ProRule" id="PRU00339"/>
    </source>
</evidence>
<dbReference type="AlphaFoldDB" id="A0A9Q7EZC5"/>
<reference evidence="6" key="1">
    <citation type="submission" date="2021-04" db="EMBL/GenBank/DDBJ databases">
        <title>A novel Synergistetes isolate from a pyrite-forming mixed culture.</title>
        <authorList>
            <person name="Bunk B."/>
            <person name="Sproer C."/>
            <person name="Spring S."/>
            <person name="Pester M."/>
        </authorList>
    </citation>
    <scope>NUCLEOTIDE SEQUENCE [LARGE SCALE GENOMIC DNA]</scope>
    <source>
        <strain evidence="6">J.5.4.2-T.3.5.2</strain>
    </source>
</reference>
<dbReference type="PANTHER" id="PTHR45586">
    <property type="entry name" value="TPR REPEAT-CONTAINING PROTEIN PA4667"/>
    <property type="match status" value="1"/>
</dbReference>
<dbReference type="InterPro" id="IPR011990">
    <property type="entry name" value="TPR-like_helical_dom_sf"/>
</dbReference>
<dbReference type="SMART" id="SM00028">
    <property type="entry name" value="TPR"/>
    <property type="match status" value="9"/>
</dbReference>
<keyword evidence="2 3" id="KW-0802">TPR repeat</keyword>
<evidence type="ECO:0000313" key="6">
    <source>
        <dbReference type="Proteomes" id="UP000671879"/>
    </source>
</evidence>
<dbReference type="Gene3D" id="1.25.40.10">
    <property type="entry name" value="Tetratricopeptide repeat domain"/>
    <property type="match status" value="4"/>
</dbReference>
<evidence type="ECO:0000313" key="5">
    <source>
        <dbReference type="EMBL" id="QTX32891.1"/>
    </source>
</evidence>
<feature type="repeat" description="TPR" evidence="3">
    <location>
        <begin position="411"/>
        <end position="444"/>
    </location>
</feature>
<dbReference type="Proteomes" id="UP000671879">
    <property type="component" value="Chromosome"/>
</dbReference>
<dbReference type="EMBL" id="CP072943">
    <property type="protein sequence ID" value="QTX32891.1"/>
    <property type="molecule type" value="Genomic_DNA"/>
</dbReference>
<accession>A0A9Q7EZC5</accession>
<dbReference type="InterPro" id="IPR019734">
    <property type="entry name" value="TPR_rpt"/>
</dbReference>
<feature type="repeat" description="TPR" evidence="3">
    <location>
        <begin position="151"/>
        <end position="184"/>
    </location>
</feature>
<dbReference type="KEGG" id="aram:KAR29_02955"/>
<dbReference type="PANTHER" id="PTHR45586:SF1">
    <property type="entry name" value="LIPOPOLYSACCHARIDE ASSEMBLY PROTEIN B"/>
    <property type="match status" value="1"/>
</dbReference>
<keyword evidence="6" id="KW-1185">Reference proteome</keyword>
<keyword evidence="1" id="KW-0677">Repeat</keyword>
<evidence type="ECO:0000256" key="1">
    <source>
        <dbReference type="ARBA" id="ARBA00022737"/>
    </source>
</evidence>
<organism evidence="5 6">
    <name type="scientific">Aminithiophilus ramosus</name>
    <dbReference type="NCBI Taxonomy" id="3029084"/>
    <lineage>
        <taxon>Bacteria</taxon>
        <taxon>Thermotogati</taxon>
        <taxon>Synergistota</taxon>
        <taxon>Synergistia</taxon>
        <taxon>Synergistales</taxon>
        <taxon>Aminithiophilaceae</taxon>
        <taxon>Aminithiophilus</taxon>
    </lineage>
</organism>
<dbReference type="RefSeq" id="WP_274374156.1">
    <property type="nucleotide sequence ID" value="NZ_CP072943.1"/>
</dbReference>
<feature type="repeat" description="TPR" evidence="3">
    <location>
        <begin position="219"/>
        <end position="252"/>
    </location>
</feature>
<dbReference type="SUPFAM" id="SSF48452">
    <property type="entry name" value="TPR-like"/>
    <property type="match status" value="3"/>
</dbReference>
<sequence>MSFAEISPEGTETPLSPRMEPQPFSSPVGDVSVGEEHAEFLLPPSAKAEAGRRRSWAVRGGTVLVAASLVAGGYAFSQKVILPRLWEKNVREALEKEDLPSLRQLLPHLEEKGPLSPALKEAYGRLLLEKGNAEEAFDVFRELHDVAGPDGKILLLMGQAASRGGRVEEAEPLFREALTVEPSSWQAYAELGSLCAASGRGSEAIDLCREALKRAPERPELKGLLGIALVEGERWDEALPLLREALEGDPDNARLRTALSAAQTGAEKERLETLRLEELRRDEEEADHFRKAGRDALAAERFEEALALFRRAGVFWEGRDEVCLRGEAFALLGLNRFAEARPLFERLLEGAPDDQDLLRGMEELRKKEAEEVFRLRKEDLRRQMAAARRGGDEKSLLAAAKELMVLDPADSMAPMELGRISLARGRLDEAERLFRGALDQDEHNGEARAGLSRVSEQRRALRLARARSLGLQGVALSESGGEPGRALSLLKEAFSLDPNLEEVLFPLARVLERQGDLRGAERYYRELLLRAPSQGRAWNNLALIRYRQGEGNEAEELLSRGLDSAPMNRTLARNLALLRLVEGREEEALDPFRHYFKLDPFEDGGDEREEERLALEPMDRGASQRYLDGYMTAFDGTPLALGLPLEERLAFLEPFAAAVEENPVEADAYFGYLLSLGVGYPLAENPAPWQIGLSLVGAHSHLARGRFSDASRLLEAIPPSERERDPAVSMLLGHALRHLQRYSEARESYRYAFLQTPGDPVVRESLRRLLEAYANRKTIDKGGD</sequence>